<organism evidence="2">
    <name type="scientific">Schizaphis graminum</name>
    <name type="common">Green bug aphid</name>
    <dbReference type="NCBI Taxonomy" id="13262"/>
    <lineage>
        <taxon>Eukaryota</taxon>
        <taxon>Metazoa</taxon>
        <taxon>Ecdysozoa</taxon>
        <taxon>Arthropoda</taxon>
        <taxon>Hexapoda</taxon>
        <taxon>Insecta</taxon>
        <taxon>Pterygota</taxon>
        <taxon>Neoptera</taxon>
        <taxon>Paraneoptera</taxon>
        <taxon>Hemiptera</taxon>
        <taxon>Sternorrhyncha</taxon>
        <taxon>Aphidomorpha</taxon>
        <taxon>Aphidoidea</taxon>
        <taxon>Aphididae</taxon>
        <taxon>Aphidini</taxon>
        <taxon>Schizaphis</taxon>
    </lineage>
</organism>
<evidence type="ECO:0000313" key="2">
    <source>
        <dbReference type="EMBL" id="MBY30541.1"/>
    </source>
</evidence>
<protein>
    <submittedName>
        <fullName evidence="2">O-acetyl-ADP-ribose deacetylase</fullName>
    </submittedName>
</protein>
<dbReference type="EMBL" id="GGMR01017922">
    <property type="protein sequence ID" value="MBY30541.1"/>
    <property type="molecule type" value="Transcribed_RNA"/>
</dbReference>
<dbReference type="InterPro" id="IPR043472">
    <property type="entry name" value="Macro_dom-like"/>
</dbReference>
<dbReference type="Gene3D" id="3.40.220.10">
    <property type="entry name" value="Leucine Aminopeptidase, subunit E, domain 1"/>
    <property type="match status" value="1"/>
</dbReference>
<sequence>MYTVDEIKNENYPVFLNKFETQLITNKNVKEVNGSLIEGPTEYHVVSKISRYYDFMSGINYELKQKYGNNKTLTLSKSVGDVNYYVNNNRHIIFLTKNKNKQRVTYERIYLTLLNLKILCDGNSLNKLAMNKLGFNDRLEWPQARDMIRYVFRNTDIDIIICSRLEFSDEEKLIIFKQCHDSIIGGHAGIHRTIKKIKTQFNWKGLKEDIIEYNIKNCKSCQNEKVTNKKVKQSMLNTSTSSEPFEKIFIDIVDPLVTTLTGNTYILTL</sequence>
<evidence type="ECO:0000259" key="1">
    <source>
        <dbReference type="Pfam" id="PF17921"/>
    </source>
</evidence>
<feature type="domain" description="Integrase zinc-binding" evidence="1">
    <location>
        <begin position="172"/>
        <end position="225"/>
    </location>
</feature>
<dbReference type="PANTHER" id="PTHR47266">
    <property type="entry name" value="ENDONUCLEASE-RELATED"/>
    <property type="match status" value="1"/>
</dbReference>
<dbReference type="Pfam" id="PF17921">
    <property type="entry name" value="Integrase_H2C2"/>
    <property type="match status" value="1"/>
</dbReference>
<name>A0A2S2PM62_SCHGA</name>
<dbReference type="InterPro" id="IPR052160">
    <property type="entry name" value="Gypsy_RT_Integrase-like"/>
</dbReference>
<dbReference type="AlphaFoldDB" id="A0A2S2PM62"/>
<reference evidence="2" key="1">
    <citation type="submission" date="2018-04" db="EMBL/GenBank/DDBJ databases">
        <title>Transcriptome of Schizaphis graminum biotype I.</title>
        <authorList>
            <person name="Scully E.D."/>
            <person name="Geib S.M."/>
            <person name="Palmer N.A."/>
            <person name="Koch K."/>
            <person name="Bradshaw J."/>
            <person name="Heng-Moss T."/>
            <person name="Sarath G."/>
        </authorList>
    </citation>
    <scope>NUCLEOTIDE SEQUENCE</scope>
</reference>
<proteinExistence type="predicted"/>
<dbReference type="InterPro" id="IPR041588">
    <property type="entry name" value="Integrase_H2C2"/>
</dbReference>
<accession>A0A2S2PM62</accession>
<gene>
    <name evidence="2" type="primary">CF130_1</name>
    <name evidence="2" type="ORF">g.138499</name>
</gene>
<dbReference type="SUPFAM" id="SSF52949">
    <property type="entry name" value="Macro domain-like"/>
    <property type="match status" value="1"/>
</dbReference>